<reference evidence="2" key="1">
    <citation type="journal article" date="2019" name="Int. J. Syst. Evol. Microbiol.">
        <title>The Global Catalogue of Microorganisms (GCM) 10K type strain sequencing project: providing services to taxonomists for standard genome sequencing and annotation.</title>
        <authorList>
            <consortium name="The Broad Institute Genomics Platform"/>
            <consortium name="The Broad Institute Genome Sequencing Center for Infectious Disease"/>
            <person name="Wu L."/>
            <person name="Ma J."/>
        </authorList>
    </citation>
    <scope>NUCLEOTIDE SEQUENCE [LARGE SCALE GENOMIC DNA]</scope>
    <source>
        <strain evidence="2">CCUG 52537</strain>
    </source>
</reference>
<name>A0ABW3C4Y0_SPHXN</name>
<dbReference type="PANTHER" id="PTHR37950">
    <property type="entry name" value="4-HYDROXYPHENYLACETATE CATABOLISM PROTEIN"/>
    <property type="match status" value="1"/>
</dbReference>
<evidence type="ECO:0000313" key="1">
    <source>
        <dbReference type="EMBL" id="MFD0848955.1"/>
    </source>
</evidence>
<dbReference type="InterPro" id="IPR004220">
    <property type="entry name" value="5-COMe_2-OHmuconate_Isoase"/>
</dbReference>
<dbReference type="PANTHER" id="PTHR37950:SF1">
    <property type="entry name" value="4-HYDROXYPHENYLACETATE CATABOLISM PROTEIN"/>
    <property type="match status" value="1"/>
</dbReference>
<sequence length="130" mass="14624">MAHAIVEWTANLADEADIKGLLELIAANMRDSGGVFPWGGIRVRGIRIDDYVIADGAVDDAFVNITVKMGAGRSVEFKREFFGKLFEAVKTHFATLYERRYLALSLYVEEADEAGSFKHNNIHKRFRKAD</sequence>
<dbReference type="RefSeq" id="WP_381490632.1">
    <property type="nucleotide sequence ID" value="NZ_JBHTIK010000005.1"/>
</dbReference>
<dbReference type="CDD" id="cd00580">
    <property type="entry name" value="CHMI"/>
    <property type="match status" value="1"/>
</dbReference>
<dbReference type="Gene3D" id="3.30.429.10">
    <property type="entry name" value="Macrophage Migration Inhibitory Factor"/>
    <property type="match status" value="1"/>
</dbReference>
<dbReference type="SUPFAM" id="SSF55331">
    <property type="entry name" value="Tautomerase/MIF"/>
    <property type="match status" value="1"/>
</dbReference>
<dbReference type="EMBL" id="JBHTIK010000005">
    <property type="protein sequence ID" value="MFD0848955.1"/>
    <property type="molecule type" value="Genomic_DNA"/>
</dbReference>
<proteinExistence type="predicted"/>
<dbReference type="Pfam" id="PF02962">
    <property type="entry name" value="CHMI"/>
    <property type="match status" value="1"/>
</dbReference>
<comment type="caution">
    <text evidence="1">The sequence shown here is derived from an EMBL/GenBank/DDBJ whole genome shotgun (WGS) entry which is preliminary data.</text>
</comment>
<dbReference type="InterPro" id="IPR014347">
    <property type="entry name" value="Tautomerase/MIF_sf"/>
</dbReference>
<gene>
    <name evidence="1" type="ORF">ACFQ00_11515</name>
</gene>
<accession>A0ABW3C4Y0</accession>
<keyword evidence="2" id="KW-1185">Reference proteome</keyword>
<evidence type="ECO:0000313" key="2">
    <source>
        <dbReference type="Proteomes" id="UP001597124"/>
    </source>
</evidence>
<dbReference type="Proteomes" id="UP001597124">
    <property type="component" value="Unassembled WGS sequence"/>
</dbReference>
<protein>
    <submittedName>
        <fullName evidence="1">5-carboxymethyl-2-hydroxymuconate Delta-isomerase</fullName>
    </submittedName>
</protein>
<organism evidence="1 2">
    <name type="scientific">Sphingosinicella xenopeptidilytica</name>
    <dbReference type="NCBI Taxonomy" id="364098"/>
    <lineage>
        <taxon>Bacteria</taxon>
        <taxon>Pseudomonadati</taxon>
        <taxon>Pseudomonadota</taxon>
        <taxon>Alphaproteobacteria</taxon>
        <taxon>Sphingomonadales</taxon>
        <taxon>Sphingosinicellaceae</taxon>
        <taxon>Sphingosinicella</taxon>
    </lineage>
</organism>